<evidence type="ECO:0000313" key="2">
    <source>
        <dbReference type="EMBL" id="HHR33536.1"/>
    </source>
</evidence>
<dbReference type="GO" id="GO:0015661">
    <property type="term" value="F:L-lysine efflux transmembrane transporter activity"/>
    <property type="evidence" value="ECO:0007669"/>
    <property type="project" value="InterPro"/>
</dbReference>
<organism evidence="2">
    <name type="scientific">Fervidobacterium nodosum</name>
    <dbReference type="NCBI Taxonomy" id="2424"/>
    <lineage>
        <taxon>Bacteria</taxon>
        <taxon>Thermotogati</taxon>
        <taxon>Thermotogota</taxon>
        <taxon>Thermotogae</taxon>
        <taxon>Thermotogales</taxon>
        <taxon>Fervidobacteriaceae</taxon>
        <taxon>Fervidobacterium</taxon>
    </lineage>
</organism>
<sequence>MSAVILLSSVVIGLIVGRITKIELPGNSVAFILYALVFLVGLDLSKEKIEKRFIKDILLVIFSTIVGTLSFAFILSFFVPLKKLEVLAAASGFGWYSLSSILISASYSAYLGSISFFANVIRELIAIVIAPFGLKKSKHGTISVAGATSMDTLLGLIATYSDRETALVSFGHGFIVSILVPFTVNFFLNLLKT</sequence>
<feature type="transmembrane region" description="Helical" evidence="1">
    <location>
        <begin position="28"/>
        <end position="45"/>
    </location>
</feature>
<reference evidence="2" key="1">
    <citation type="journal article" date="2020" name="mSystems">
        <title>Genome- and Community-Level Interaction Insights into Carbon Utilization and Element Cycling Functions of Hydrothermarchaeota in Hydrothermal Sediment.</title>
        <authorList>
            <person name="Zhou Z."/>
            <person name="Liu Y."/>
            <person name="Xu W."/>
            <person name="Pan J."/>
            <person name="Luo Z.H."/>
            <person name="Li M."/>
        </authorList>
    </citation>
    <scope>NUCLEOTIDE SEQUENCE [LARGE SCALE GENOMIC DNA]</scope>
    <source>
        <strain evidence="2">SpSt-1088</strain>
    </source>
</reference>
<keyword evidence="1" id="KW-1133">Transmembrane helix</keyword>
<accession>A0A7C5U5B4</accession>
<name>A0A7C5U5B4_9BACT</name>
<dbReference type="Pfam" id="PF03956">
    <property type="entry name" value="Lys_export"/>
    <property type="match status" value="1"/>
</dbReference>
<proteinExistence type="predicted"/>
<gene>
    <name evidence="2" type="ORF">ENM46_01150</name>
</gene>
<dbReference type="GO" id="GO:0005886">
    <property type="term" value="C:plasma membrane"/>
    <property type="evidence" value="ECO:0007669"/>
    <property type="project" value="TreeGrafter"/>
</dbReference>
<dbReference type="AlphaFoldDB" id="A0A7C5U5B4"/>
<comment type="caution">
    <text evidence="2">The sequence shown here is derived from an EMBL/GenBank/DDBJ whole genome shotgun (WGS) entry which is preliminary data.</text>
</comment>
<feature type="transmembrane region" description="Helical" evidence="1">
    <location>
        <begin position="57"/>
        <end position="81"/>
    </location>
</feature>
<keyword evidence="1" id="KW-0472">Membrane</keyword>
<feature type="transmembrane region" description="Helical" evidence="1">
    <location>
        <begin position="93"/>
        <end position="121"/>
    </location>
</feature>
<dbReference type="EMBL" id="DRXW01000076">
    <property type="protein sequence ID" value="HHR33536.1"/>
    <property type="molecule type" value="Genomic_DNA"/>
</dbReference>
<dbReference type="InterPro" id="IPR005642">
    <property type="entry name" value="LysO"/>
</dbReference>
<dbReference type="PANTHER" id="PTHR35804">
    <property type="entry name" value="LYSINE EXPORTER LYSO"/>
    <property type="match status" value="1"/>
</dbReference>
<protein>
    <submittedName>
        <fullName evidence="2">Lysine exporter LysO family protein</fullName>
    </submittedName>
</protein>
<keyword evidence="1" id="KW-0812">Transmembrane</keyword>
<evidence type="ECO:0000256" key="1">
    <source>
        <dbReference type="SAM" id="Phobius"/>
    </source>
</evidence>
<dbReference type="PANTHER" id="PTHR35804:SF1">
    <property type="entry name" value="LYSINE EXPORTER LYSO"/>
    <property type="match status" value="1"/>
</dbReference>
<feature type="transmembrane region" description="Helical" evidence="1">
    <location>
        <begin position="142"/>
        <end position="160"/>
    </location>
</feature>
<feature type="transmembrane region" description="Helical" evidence="1">
    <location>
        <begin position="166"/>
        <end position="188"/>
    </location>
</feature>